<organism evidence="2 3">
    <name type="scientific">Brevibacterium paucivorans</name>
    <dbReference type="NCBI Taxonomy" id="170994"/>
    <lineage>
        <taxon>Bacteria</taxon>
        <taxon>Bacillati</taxon>
        <taxon>Actinomycetota</taxon>
        <taxon>Actinomycetes</taxon>
        <taxon>Micrococcales</taxon>
        <taxon>Brevibacteriaceae</taxon>
        <taxon>Brevibacterium</taxon>
    </lineage>
</organism>
<evidence type="ECO:0000313" key="2">
    <source>
        <dbReference type="EMBL" id="PMD05173.1"/>
    </source>
</evidence>
<reference evidence="2 3" key="1">
    <citation type="submission" date="2017-09" db="EMBL/GenBank/DDBJ databases">
        <title>Bacterial strain isolated from the female urinary microbiota.</title>
        <authorList>
            <person name="Thomas-White K."/>
            <person name="Kumar N."/>
            <person name="Forster S."/>
            <person name="Putonti C."/>
            <person name="Lawley T."/>
            <person name="Wolfe A.J."/>
        </authorList>
    </citation>
    <scope>NUCLEOTIDE SEQUENCE [LARGE SCALE GENOMIC DNA]</scope>
    <source>
        <strain evidence="2 3">UMB1301</strain>
    </source>
</reference>
<dbReference type="OrthoDB" id="5405911at2"/>
<dbReference type="AlphaFoldDB" id="A0A2N6VMC9"/>
<dbReference type="InterPro" id="IPR045057">
    <property type="entry name" value="Gcn5-rel_NAT"/>
</dbReference>
<proteinExistence type="predicted"/>
<gene>
    <name evidence="2" type="ORF">CJ199_08800</name>
</gene>
<dbReference type="GO" id="GO:0016740">
    <property type="term" value="F:transferase activity"/>
    <property type="evidence" value="ECO:0007669"/>
    <property type="project" value="UniProtKB-KW"/>
</dbReference>
<accession>A0A2N6VMC9</accession>
<dbReference type="EMBL" id="PNHK01000003">
    <property type="protein sequence ID" value="PMD05173.1"/>
    <property type="molecule type" value="Genomic_DNA"/>
</dbReference>
<feature type="domain" description="N-acetyltransferase" evidence="1">
    <location>
        <begin position="11"/>
        <end position="99"/>
    </location>
</feature>
<keyword evidence="2" id="KW-0808">Transferase</keyword>
<dbReference type="PANTHER" id="PTHR31435">
    <property type="entry name" value="PROTEIN NATD1"/>
    <property type="match status" value="1"/>
</dbReference>
<dbReference type="InterPro" id="IPR031165">
    <property type="entry name" value="GNAT_YJDJ"/>
</dbReference>
<dbReference type="Pfam" id="PF14542">
    <property type="entry name" value="Acetyltransf_CG"/>
    <property type="match status" value="1"/>
</dbReference>
<evidence type="ECO:0000313" key="3">
    <source>
        <dbReference type="Proteomes" id="UP000235598"/>
    </source>
</evidence>
<comment type="caution">
    <text evidence="2">The sequence shown here is derived from an EMBL/GenBank/DDBJ whole genome shotgun (WGS) entry which is preliminary data.</text>
</comment>
<dbReference type="SUPFAM" id="SSF55729">
    <property type="entry name" value="Acyl-CoA N-acyltransferases (Nat)"/>
    <property type="match status" value="1"/>
</dbReference>
<dbReference type="PANTHER" id="PTHR31435:SF9">
    <property type="entry name" value="PROTEIN NATD1"/>
    <property type="match status" value="1"/>
</dbReference>
<dbReference type="Gene3D" id="3.40.630.30">
    <property type="match status" value="1"/>
</dbReference>
<dbReference type="InterPro" id="IPR016181">
    <property type="entry name" value="Acyl_CoA_acyltransferase"/>
</dbReference>
<name>A0A2N6VMC9_9MICO</name>
<protein>
    <submittedName>
        <fullName evidence="2">N-acetyltransferase</fullName>
    </submittedName>
</protein>
<dbReference type="Proteomes" id="UP000235598">
    <property type="component" value="Unassembled WGS sequence"/>
</dbReference>
<evidence type="ECO:0000259" key="1">
    <source>
        <dbReference type="PROSITE" id="PS51729"/>
    </source>
</evidence>
<sequence>MEFNADDVAIVHNDKDRLYSAEYQGASIAFCAYAEDAQARIRDFNHTVTQPEYGGHGLAGRVVRHALDDSISSGFSIQAGCSYVEHFIEKNPEYKEHLA</sequence>
<dbReference type="RefSeq" id="WP_102239114.1">
    <property type="nucleotide sequence ID" value="NZ_PNHK01000003.1"/>
</dbReference>
<dbReference type="PROSITE" id="PS51729">
    <property type="entry name" value="GNAT_YJDJ"/>
    <property type="match status" value="1"/>
</dbReference>